<evidence type="ECO:0000256" key="7">
    <source>
        <dbReference type="ARBA" id="ARBA00023122"/>
    </source>
</evidence>
<accession>A0AAW6U014</accession>
<comment type="similarity">
    <text evidence="2">Belongs to the UPF0053 family.</text>
</comment>
<evidence type="ECO:0000256" key="3">
    <source>
        <dbReference type="ARBA" id="ARBA00022475"/>
    </source>
</evidence>
<comment type="caution">
    <text evidence="12">The sequence shown here is derived from an EMBL/GenBank/DDBJ whole genome shotgun (WGS) entry which is preliminary data.</text>
</comment>
<dbReference type="GO" id="GO:0050660">
    <property type="term" value="F:flavin adenine dinucleotide binding"/>
    <property type="evidence" value="ECO:0007669"/>
    <property type="project" value="InterPro"/>
</dbReference>
<feature type="transmembrane region" description="Helical" evidence="10">
    <location>
        <begin position="68"/>
        <end position="86"/>
    </location>
</feature>
<dbReference type="Pfam" id="PF01595">
    <property type="entry name" value="CNNM"/>
    <property type="match status" value="1"/>
</dbReference>
<keyword evidence="7 9" id="KW-0129">CBS domain</keyword>
<dbReference type="Pfam" id="PF03471">
    <property type="entry name" value="CorC_HlyC"/>
    <property type="match status" value="1"/>
</dbReference>
<dbReference type="PANTHER" id="PTHR22777">
    <property type="entry name" value="HEMOLYSIN-RELATED"/>
    <property type="match status" value="1"/>
</dbReference>
<dbReference type="Gene3D" id="3.10.580.10">
    <property type="entry name" value="CBS-domain"/>
    <property type="match status" value="1"/>
</dbReference>
<dbReference type="InterPro" id="IPR000644">
    <property type="entry name" value="CBS_dom"/>
</dbReference>
<dbReference type="InterPro" id="IPR036318">
    <property type="entry name" value="FAD-bd_PCMH-like_sf"/>
</dbReference>
<dbReference type="InterPro" id="IPR016169">
    <property type="entry name" value="FAD-bd_PCMH_sub2"/>
</dbReference>
<feature type="transmembrane region" description="Helical" evidence="10">
    <location>
        <begin position="133"/>
        <end position="153"/>
    </location>
</feature>
<dbReference type="InterPro" id="IPR005170">
    <property type="entry name" value="Transptr-assoc_dom"/>
</dbReference>
<evidence type="ECO:0000256" key="8">
    <source>
        <dbReference type="ARBA" id="ARBA00023136"/>
    </source>
</evidence>
<dbReference type="PANTHER" id="PTHR22777:SF32">
    <property type="entry name" value="UPF0053 INNER MEMBRANE PROTEIN YFJD"/>
    <property type="match status" value="1"/>
</dbReference>
<keyword evidence="13" id="KW-1185">Reference proteome</keyword>
<dbReference type="SMART" id="SM01091">
    <property type="entry name" value="CorC_HlyC"/>
    <property type="match status" value="1"/>
</dbReference>
<dbReference type="Pfam" id="PF00571">
    <property type="entry name" value="CBS"/>
    <property type="match status" value="2"/>
</dbReference>
<evidence type="ECO:0000256" key="2">
    <source>
        <dbReference type="ARBA" id="ARBA00006337"/>
    </source>
</evidence>
<evidence type="ECO:0000313" key="12">
    <source>
        <dbReference type="EMBL" id="MDI6449411.1"/>
    </source>
</evidence>
<dbReference type="InterPro" id="IPR046342">
    <property type="entry name" value="CBS_dom_sf"/>
</dbReference>
<dbReference type="SMART" id="SM00116">
    <property type="entry name" value="CBS"/>
    <property type="match status" value="2"/>
</dbReference>
<dbReference type="SUPFAM" id="SSF54631">
    <property type="entry name" value="CBS-domain pair"/>
    <property type="match status" value="1"/>
</dbReference>
<feature type="transmembrane region" description="Helical" evidence="10">
    <location>
        <begin position="6"/>
        <end position="28"/>
    </location>
</feature>
<proteinExistence type="inferred from homology"/>
<evidence type="ECO:0000256" key="5">
    <source>
        <dbReference type="ARBA" id="ARBA00022737"/>
    </source>
</evidence>
<keyword evidence="3" id="KW-1003">Cell membrane</keyword>
<evidence type="ECO:0000313" key="13">
    <source>
        <dbReference type="Proteomes" id="UP001431776"/>
    </source>
</evidence>
<evidence type="ECO:0000256" key="1">
    <source>
        <dbReference type="ARBA" id="ARBA00004651"/>
    </source>
</evidence>
<dbReference type="InterPro" id="IPR044751">
    <property type="entry name" value="Ion_transp-like_CBS"/>
</dbReference>
<keyword evidence="4 10" id="KW-0812">Transmembrane</keyword>
<keyword evidence="6 10" id="KW-1133">Transmembrane helix</keyword>
<feature type="domain" description="CBS" evidence="11">
    <location>
        <begin position="215"/>
        <end position="275"/>
    </location>
</feature>
<gene>
    <name evidence="12" type="ORF">QJ522_10195</name>
</gene>
<feature type="domain" description="CBS" evidence="11">
    <location>
        <begin position="280"/>
        <end position="337"/>
    </location>
</feature>
<evidence type="ECO:0000256" key="6">
    <source>
        <dbReference type="ARBA" id="ARBA00022989"/>
    </source>
</evidence>
<reference evidence="12" key="1">
    <citation type="submission" date="2023-05" db="EMBL/GenBank/DDBJ databases">
        <title>Anaerotaeda fermentans gen. nov., sp. nov., a novel anaerobic planctomycete of the new family within the order Sedimentisphaerales isolated from Taman Peninsula, Russia.</title>
        <authorList>
            <person name="Khomyakova M.A."/>
            <person name="Merkel A.Y."/>
            <person name="Slobodkin A.I."/>
        </authorList>
    </citation>
    <scope>NUCLEOTIDE SEQUENCE</scope>
    <source>
        <strain evidence="12">M17dextr</strain>
    </source>
</reference>
<organism evidence="12 13">
    <name type="scientific">Anaerobaca lacustris</name>
    <dbReference type="NCBI Taxonomy" id="3044600"/>
    <lineage>
        <taxon>Bacteria</taxon>
        <taxon>Pseudomonadati</taxon>
        <taxon>Planctomycetota</taxon>
        <taxon>Phycisphaerae</taxon>
        <taxon>Sedimentisphaerales</taxon>
        <taxon>Anaerobacaceae</taxon>
        <taxon>Anaerobaca</taxon>
    </lineage>
</organism>
<feature type="transmembrane region" description="Helical" evidence="10">
    <location>
        <begin position="98"/>
        <end position="121"/>
    </location>
</feature>
<protein>
    <submittedName>
        <fullName evidence="12">Hemolysin family protein</fullName>
    </submittedName>
</protein>
<dbReference type="SUPFAM" id="SSF56176">
    <property type="entry name" value="FAD-binding/transporter-associated domain-like"/>
    <property type="match status" value="1"/>
</dbReference>
<evidence type="ECO:0000259" key="11">
    <source>
        <dbReference type="PROSITE" id="PS51371"/>
    </source>
</evidence>
<keyword evidence="5" id="KW-0677">Repeat</keyword>
<dbReference type="Proteomes" id="UP001431776">
    <property type="component" value="Unassembled WGS sequence"/>
</dbReference>
<name>A0AAW6U014_9BACT</name>
<evidence type="ECO:0000256" key="4">
    <source>
        <dbReference type="ARBA" id="ARBA00022692"/>
    </source>
</evidence>
<dbReference type="Gene3D" id="3.30.465.10">
    <property type="match status" value="1"/>
</dbReference>
<dbReference type="CDD" id="cd04590">
    <property type="entry name" value="CBS_pair_CorC_HlyC_assoc"/>
    <property type="match status" value="1"/>
</dbReference>
<comment type="subcellular location">
    <subcellularLocation>
        <location evidence="1">Cell membrane</location>
        <topology evidence="1">Multi-pass membrane protein</topology>
    </subcellularLocation>
</comment>
<dbReference type="AlphaFoldDB" id="A0AAW6U014"/>
<dbReference type="EMBL" id="JASCXX010000010">
    <property type="protein sequence ID" value="MDI6449411.1"/>
    <property type="molecule type" value="Genomic_DNA"/>
</dbReference>
<dbReference type="GO" id="GO:0005886">
    <property type="term" value="C:plasma membrane"/>
    <property type="evidence" value="ECO:0007669"/>
    <property type="project" value="UniProtKB-SubCell"/>
</dbReference>
<evidence type="ECO:0000256" key="10">
    <source>
        <dbReference type="SAM" id="Phobius"/>
    </source>
</evidence>
<dbReference type="PROSITE" id="PS51371">
    <property type="entry name" value="CBS"/>
    <property type="match status" value="2"/>
</dbReference>
<dbReference type="FunFam" id="3.10.580.10:FF:000002">
    <property type="entry name" value="Magnesium/cobalt efflux protein CorC"/>
    <property type="match status" value="1"/>
</dbReference>
<sequence length="428" mass="48642">MGFIGWAVLLICLLVGATLFFSVNAIALRSFSRLRLQEAFKAANGEERPKLVETLAENADRLSLVCSFYRLVANFCALLLLMAVLSTLRNHVLSPGSYVLVFFVALAIFSVFSLAIPHAWAKYAGEKLLSRTYYVLMFFAFLATPVLYVLQLYDGFVRRLAGVTDVTPEEQLEEKHEEFLEDLEQHRMEGTFDEEEQEMIENVLELSESCADEIMTPRTDLVAIEVHSDLPAVLEAIKKAGHSRIPVYEENIDNIVGFIYAKDLLAEIGKDPVDFCLRDRMREAYFVPESKPLRALLHEFQNQKLHIAVVLDEYGGTAGIVTLEDILEELVGEITDEYEETPPASVRQVDDDTIEVDARTYVDDLNDEYELSLPEDEDYDTVGGFVFSRLGYIPKTGERFDYKNLQFTIASAEPRRINRVTIRKMPEE</sequence>
<dbReference type="RefSeq" id="WP_349244818.1">
    <property type="nucleotide sequence ID" value="NZ_JASCXX010000010.1"/>
</dbReference>
<evidence type="ECO:0000256" key="9">
    <source>
        <dbReference type="PROSITE-ProRule" id="PRU00703"/>
    </source>
</evidence>
<keyword evidence="8 10" id="KW-0472">Membrane</keyword>
<dbReference type="InterPro" id="IPR002550">
    <property type="entry name" value="CNNM"/>
</dbReference>